<dbReference type="GO" id="GO:0006397">
    <property type="term" value="P:mRNA processing"/>
    <property type="evidence" value="ECO:0007669"/>
    <property type="project" value="UniProtKB-KW"/>
</dbReference>
<dbReference type="KEGG" id="cgob:115028895"/>
<evidence type="ECO:0000256" key="10">
    <source>
        <dbReference type="ARBA" id="ARBA00045970"/>
    </source>
</evidence>
<dbReference type="Pfam" id="PF15264">
    <property type="entry name" value="TSSC4"/>
    <property type="match status" value="1"/>
</dbReference>
<evidence type="ECO:0000256" key="8">
    <source>
        <dbReference type="ARBA" id="ARBA00023242"/>
    </source>
</evidence>
<keyword evidence="12" id="KW-1185">Reference proteome</keyword>
<evidence type="ECO:0000256" key="7">
    <source>
        <dbReference type="ARBA" id="ARBA00023187"/>
    </source>
</evidence>
<evidence type="ECO:0000256" key="3">
    <source>
        <dbReference type="ARBA" id="ARBA00010362"/>
    </source>
</evidence>
<dbReference type="PANTHER" id="PTHR13445">
    <property type="entry name" value="TUMOR SUPPRESSING SUBTRANSFERABLE CANDIDATE 4 TSSC4"/>
    <property type="match status" value="1"/>
</dbReference>
<evidence type="ECO:0000256" key="5">
    <source>
        <dbReference type="ARBA" id="ARBA00022664"/>
    </source>
</evidence>
<feature type="compositionally biased region" description="Acidic residues" evidence="11">
    <location>
        <begin position="75"/>
        <end position="88"/>
    </location>
</feature>
<evidence type="ECO:0000256" key="11">
    <source>
        <dbReference type="SAM" id="MobiDB-lite"/>
    </source>
</evidence>
<dbReference type="PANTHER" id="PTHR13445:SF3">
    <property type="entry name" value="U5 SMALL NUCLEAR RIBONUCLEOPROTEIN TSSC4"/>
    <property type="match status" value="1"/>
</dbReference>
<comment type="function">
    <text evidence="10">Protein associated with the U5 snRNP, during its maturation and its post-splicing recycling and which is required for spliceosomal tri-snRNP complex assembly in the nucleus. Has a molecular sequestering activity and transiently hinders SNRNP200 binding sites for constitutive splicing factors that intervene later during the assembly of the spliceosome and splicing. Together with its molecular sequestering activity, may also function as a molecular adapter and placeholder, coordinating the assembly of the U5 snRNP and its association with the U4/U6 di-snRNP.</text>
</comment>
<feature type="region of interest" description="Disordered" evidence="11">
    <location>
        <begin position="219"/>
        <end position="385"/>
    </location>
</feature>
<proteinExistence type="inferred from homology"/>
<evidence type="ECO:0000313" key="13">
    <source>
        <dbReference type="RefSeq" id="XP_029318675.1"/>
    </source>
</evidence>
<keyword evidence="8" id="KW-0539">Nucleus</keyword>
<dbReference type="GeneID" id="115028895"/>
<dbReference type="AlphaFoldDB" id="A0A6J2SAA5"/>
<feature type="compositionally biased region" description="Basic and acidic residues" evidence="11">
    <location>
        <begin position="281"/>
        <end position="308"/>
    </location>
</feature>
<feature type="region of interest" description="Disordered" evidence="11">
    <location>
        <begin position="162"/>
        <end position="207"/>
    </location>
</feature>
<feature type="compositionally biased region" description="Basic and acidic residues" evidence="11">
    <location>
        <begin position="317"/>
        <end position="354"/>
    </location>
</feature>
<dbReference type="Proteomes" id="UP000504630">
    <property type="component" value="Chromosome 3"/>
</dbReference>
<feature type="compositionally biased region" description="Acidic residues" evidence="11">
    <location>
        <begin position="97"/>
        <end position="111"/>
    </location>
</feature>
<evidence type="ECO:0000256" key="1">
    <source>
        <dbReference type="ARBA" id="ARBA00004123"/>
    </source>
</evidence>
<evidence type="ECO:0000256" key="4">
    <source>
        <dbReference type="ARBA" id="ARBA00022490"/>
    </source>
</evidence>
<evidence type="ECO:0000313" key="12">
    <source>
        <dbReference type="Proteomes" id="UP000504630"/>
    </source>
</evidence>
<dbReference type="GO" id="GO:0005681">
    <property type="term" value="C:spliceosomal complex"/>
    <property type="evidence" value="ECO:0007669"/>
    <property type="project" value="UniProtKB-KW"/>
</dbReference>
<feature type="compositionally biased region" description="Basic residues" evidence="11">
    <location>
        <begin position="369"/>
        <end position="379"/>
    </location>
</feature>
<feature type="region of interest" description="Disordered" evidence="11">
    <location>
        <begin position="66"/>
        <end position="126"/>
    </location>
</feature>
<evidence type="ECO:0000256" key="6">
    <source>
        <dbReference type="ARBA" id="ARBA00022728"/>
    </source>
</evidence>
<dbReference type="GO" id="GO:0008380">
    <property type="term" value="P:RNA splicing"/>
    <property type="evidence" value="ECO:0007669"/>
    <property type="project" value="UniProtKB-KW"/>
</dbReference>
<dbReference type="InterPro" id="IPR029338">
    <property type="entry name" value="TSSC4"/>
</dbReference>
<keyword evidence="5" id="KW-0507">mRNA processing</keyword>
<accession>A0A6J2SAA5</accession>
<organism evidence="12 13">
    <name type="scientific">Cottoperca gobio</name>
    <name type="common">Frogmouth</name>
    <name type="synonym">Aphritis gobio</name>
    <dbReference type="NCBI Taxonomy" id="56716"/>
    <lineage>
        <taxon>Eukaryota</taxon>
        <taxon>Metazoa</taxon>
        <taxon>Chordata</taxon>
        <taxon>Craniata</taxon>
        <taxon>Vertebrata</taxon>
        <taxon>Euteleostomi</taxon>
        <taxon>Actinopterygii</taxon>
        <taxon>Neopterygii</taxon>
        <taxon>Teleostei</taxon>
        <taxon>Neoteleostei</taxon>
        <taxon>Acanthomorphata</taxon>
        <taxon>Eupercaria</taxon>
        <taxon>Perciformes</taxon>
        <taxon>Notothenioidei</taxon>
        <taxon>Bovichtidae</taxon>
        <taxon>Cottoperca</taxon>
    </lineage>
</organism>
<comment type="subcellular location">
    <subcellularLocation>
        <location evidence="2">Cytoplasm</location>
    </subcellularLocation>
    <subcellularLocation>
        <location evidence="1">Nucleus</location>
    </subcellularLocation>
</comment>
<keyword evidence="6" id="KW-0747">Spliceosome</keyword>
<dbReference type="GO" id="GO:0005737">
    <property type="term" value="C:cytoplasm"/>
    <property type="evidence" value="ECO:0007669"/>
    <property type="project" value="UniProtKB-SubCell"/>
</dbReference>
<reference evidence="13" key="1">
    <citation type="submission" date="2025-08" db="UniProtKB">
        <authorList>
            <consortium name="RefSeq"/>
        </authorList>
    </citation>
    <scope>IDENTIFICATION</scope>
</reference>
<keyword evidence="7" id="KW-0508">mRNA splicing</keyword>
<evidence type="ECO:0000256" key="2">
    <source>
        <dbReference type="ARBA" id="ARBA00004496"/>
    </source>
</evidence>
<feature type="compositionally biased region" description="Pro residues" evidence="11">
    <location>
        <begin position="178"/>
        <end position="195"/>
    </location>
</feature>
<dbReference type="FunCoup" id="A0A6J2SAA5">
    <property type="interactions" value="109"/>
</dbReference>
<feature type="compositionally biased region" description="Polar residues" evidence="11">
    <location>
        <begin position="248"/>
        <end position="257"/>
    </location>
</feature>
<sequence>MYEPVFMCGVFVSLIKLQQVTQSLLQFHQEPVISADQQRQHGHYNRSTNMVIDVARLPSLVVKMCDQKNGSDHGDDVDDLSASDESEPEERPSNDPFDPELDCDDDDDDDEGHGAEVKLSAPAAGHRAQSAFSLRGGGSAFSNRSQSIFECLDSVARLASSSSSLNHHHVTDGVFTRPLPPPPSRKTSQPPPSCPTPAKKRGVPDYLVHPERWTHYSLEDVTETSDQGNSRAAHHFLSSVQQRKEQQESPSDSSCNMQHKMIFSRPSGLLKEQLTDPLSAGRDKETCLRHLEEEEEEGREKETCLSHTEEEDEDEKDREKEMAAGRRTEQKGEKAEEKDMKVAVSRPEEKKQVQEEEGEEGGEAFTSFRKTKRKNYRKSSGREDN</sequence>
<dbReference type="InParanoid" id="A0A6J2SAA5"/>
<name>A0A6J2SAA5_COTGO</name>
<dbReference type="OrthoDB" id="1906282at2759"/>
<gene>
    <name evidence="13" type="primary">LOC115028895</name>
</gene>
<comment type="similarity">
    <text evidence="3">Belongs to the TSSC4 family.</text>
</comment>
<dbReference type="RefSeq" id="XP_029318675.1">
    <property type="nucleotide sequence ID" value="XM_029462815.1"/>
</dbReference>
<keyword evidence="4" id="KW-0963">Cytoplasm</keyword>
<evidence type="ECO:0000256" key="9">
    <source>
        <dbReference type="ARBA" id="ARBA00035304"/>
    </source>
</evidence>
<protein>
    <recommendedName>
        <fullName evidence="9">U5 small nuclear ribonucleoprotein TSSC4</fullName>
    </recommendedName>
</protein>